<reference evidence="3" key="1">
    <citation type="submission" date="2017-10" db="EMBL/GenBank/DDBJ databases">
        <title>Rapid genome shrinkage in a self-fertile nematode reveals novel sperm competition proteins.</title>
        <authorList>
            <person name="Yin D."/>
            <person name="Schwarz E.M."/>
            <person name="Thomas C.G."/>
            <person name="Felde R.L."/>
            <person name="Korf I.F."/>
            <person name="Cutter A.D."/>
            <person name="Schartner C.M."/>
            <person name="Ralston E.J."/>
            <person name="Meyer B.J."/>
            <person name="Haag E.S."/>
        </authorList>
    </citation>
    <scope>NUCLEOTIDE SEQUENCE [LARGE SCALE GENOMIC DNA]</scope>
    <source>
        <strain evidence="3">JU1422</strain>
    </source>
</reference>
<feature type="region of interest" description="Disordered" evidence="1">
    <location>
        <begin position="30"/>
        <end position="99"/>
    </location>
</feature>
<comment type="caution">
    <text evidence="2">The sequence shown here is derived from an EMBL/GenBank/DDBJ whole genome shotgun (WGS) entry which is preliminary data.</text>
</comment>
<feature type="compositionally biased region" description="Basic and acidic residues" evidence="1">
    <location>
        <begin position="35"/>
        <end position="50"/>
    </location>
</feature>
<dbReference type="EMBL" id="PDUG01000001">
    <property type="protein sequence ID" value="PIC50881.1"/>
    <property type="molecule type" value="Genomic_DNA"/>
</dbReference>
<protein>
    <submittedName>
        <fullName evidence="2">Uncharacterized protein</fullName>
    </submittedName>
</protein>
<feature type="compositionally biased region" description="Basic and acidic residues" evidence="1">
    <location>
        <begin position="58"/>
        <end position="67"/>
    </location>
</feature>
<evidence type="ECO:0000313" key="2">
    <source>
        <dbReference type="EMBL" id="PIC50881.1"/>
    </source>
</evidence>
<evidence type="ECO:0000256" key="1">
    <source>
        <dbReference type="SAM" id="MobiDB-lite"/>
    </source>
</evidence>
<name>A0A2G5VGU7_9PELO</name>
<dbReference type="Proteomes" id="UP000230233">
    <property type="component" value="Chromosome I"/>
</dbReference>
<keyword evidence="3" id="KW-1185">Reference proteome</keyword>
<evidence type="ECO:0000313" key="3">
    <source>
        <dbReference type="Proteomes" id="UP000230233"/>
    </source>
</evidence>
<sequence length="318" mass="35764">MKQSQARHIVPAQDFTKQRSTNQVFFNNFNTSLKMKQETKLSSSETDRKVTGGAQQKWTDDKEEKMPRKSSFNELSSRRSETSPEDFNNAEEKNSKKTLSTRVNIMSGETAFEPSRYEASVAFRNRVSRKKKSSIAKPGEYAEEHCLATAKHVKKSSAQVCKPANPFNAIKPGLQASVQPKKPSNVQVLRMSKDPRRRRLCHDVKSTGQDGQPRTVPQIRSASREESLTSFLIFKQRTAWIQKTHRQLSATRGSSLKNTNSRVNGTTQIFVKQDRIMPSSSSGSTVSIQQASRQQKEVSEPIKVPTSSSHGSEKKENS</sequence>
<gene>
    <name evidence="2" type="primary">Cnig_chr_I.g1607</name>
    <name evidence="2" type="ORF">B9Z55_001607</name>
</gene>
<organism evidence="2 3">
    <name type="scientific">Caenorhabditis nigoni</name>
    <dbReference type="NCBI Taxonomy" id="1611254"/>
    <lineage>
        <taxon>Eukaryota</taxon>
        <taxon>Metazoa</taxon>
        <taxon>Ecdysozoa</taxon>
        <taxon>Nematoda</taxon>
        <taxon>Chromadorea</taxon>
        <taxon>Rhabditida</taxon>
        <taxon>Rhabditina</taxon>
        <taxon>Rhabditomorpha</taxon>
        <taxon>Rhabditoidea</taxon>
        <taxon>Rhabditidae</taxon>
        <taxon>Peloderinae</taxon>
        <taxon>Caenorhabditis</taxon>
    </lineage>
</organism>
<proteinExistence type="predicted"/>
<accession>A0A2G5VGU7</accession>
<feature type="compositionally biased region" description="Low complexity" evidence="1">
    <location>
        <begin position="279"/>
        <end position="292"/>
    </location>
</feature>
<feature type="region of interest" description="Disordered" evidence="1">
    <location>
        <begin position="1"/>
        <end position="20"/>
    </location>
</feature>
<feature type="region of interest" description="Disordered" evidence="1">
    <location>
        <begin position="273"/>
        <end position="318"/>
    </location>
</feature>
<dbReference type="AlphaFoldDB" id="A0A2G5VGU7"/>